<feature type="domain" description="FIST C-domain" evidence="2">
    <location>
        <begin position="216"/>
        <end position="359"/>
    </location>
</feature>
<gene>
    <name evidence="3" type="ORF">DKW60_15925</name>
</gene>
<comment type="caution">
    <text evidence="3">The sequence shown here is derived from an EMBL/GenBank/DDBJ whole genome shotgun (WGS) entry which is preliminary data.</text>
</comment>
<dbReference type="Proteomes" id="UP000245539">
    <property type="component" value="Unassembled WGS sequence"/>
</dbReference>
<dbReference type="SMART" id="SM01204">
    <property type="entry name" value="FIST_C"/>
    <property type="match status" value="1"/>
</dbReference>
<dbReference type="Pfam" id="PF08495">
    <property type="entry name" value="FIST"/>
    <property type="match status" value="1"/>
</dbReference>
<evidence type="ECO:0000313" key="3">
    <source>
        <dbReference type="EMBL" id="PWQ94893.1"/>
    </source>
</evidence>
<dbReference type="Pfam" id="PF10442">
    <property type="entry name" value="FIST_C"/>
    <property type="match status" value="1"/>
</dbReference>
<organism evidence="3 4">
    <name type="scientific">Leucothrix pacifica</name>
    <dbReference type="NCBI Taxonomy" id="1247513"/>
    <lineage>
        <taxon>Bacteria</taxon>
        <taxon>Pseudomonadati</taxon>
        <taxon>Pseudomonadota</taxon>
        <taxon>Gammaproteobacteria</taxon>
        <taxon>Thiotrichales</taxon>
        <taxon>Thiotrichaceae</taxon>
        <taxon>Leucothrix</taxon>
    </lineage>
</organism>
<accession>A0A317CC32</accession>
<dbReference type="PANTHER" id="PTHR40252">
    <property type="entry name" value="BLR0328 PROTEIN"/>
    <property type="match status" value="1"/>
</dbReference>
<dbReference type="InterPro" id="IPR019494">
    <property type="entry name" value="FIST_C"/>
</dbReference>
<dbReference type="PANTHER" id="PTHR40252:SF2">
    <property type="entry name" value="BLR0328 PROTEIN"/>
    <property type="match status" value="1"/>
</dbReference>
<dbReference type="InterPro" id="IPR013702">
    <property type="entry name" value="FIST_domain_N"/>
</dbReference>
<feature type="domain" description="FIST" evidence="1">
    <location>
        <begin position="32"/>
        <end position="215"/>
    </location>
</feature>
<dbReference type="SMART" id="SM00897">
    <property type="entry name" value="FIST"/>
    <property type="match status" value="1"/>
</dbReference>
<proteinExistence type="predicted"/>
<dbReference type="OrthoDB" id="378730at2"/>
<evidence type="ECO:0000313" key="4">
    <source>
        <dbReference type="Proteomes" id="UP000245539"/>
    </source>
</evidence>
<dbReference type="EMBL" id="QGKM01000052">
    <property type="protein sequence ID" value="PWQ94893.1"/>
    <property type="molecule type" value="Genomic_DNA"/>
</dbReference>
<evidence type="ECO:0000259" key="2">
    <source>
        <dbReference type="SMART" id="SM01204"/>
    </source>
</evidence>
<dbReference type="RefSeq" id="WP_109838655.1">
    <property type="nucleotide sequence ID" value="NZ_QGKM01000052.1"/>
</dbReference>
<sequence length="378" mass="42261">MNQAPEILFDCDSQSLASFEHQLKDIEQIGVKSVTLLVAALYPHTYDEMNSFLQRMPVTVSGGIFPEVIYHSKYYNNAIIAVLWFDDLPVETFEEVSASGSSLYKGDLALPDTNQRTSSLVFSNAKTRAAEATLDALYYRNGQITQYAGAGSAYSEECSDPSVITNHGLVTDAIQIVRLPYVQQTRVGHGWSVLSGPHLVTDAEKNRIKTLDYQPIASYFEGIIRDSMDDVESGYSLQKMLQEHPIGIQPYDEDMIVRDILKYDDKTDEFEFIGDIPEFSNIFILKGEQDSLLKYVKDSDWEFNPDTESPHSLTVIFSCIGRRVHMSDKSNEELNILSDRIGHTDRIIGVSSLGEIASNETGLARLHSMSLVVTNLCA</sequence>
<dbReference type="AlphaFoldDB" id="A0A317CC32"/>
<evidence type="ECO:0008006" key="5">
    <source>
        <dbReference type="Google" id="ProtNLM"/>
    </source>
</evidence>
<evidence type="ECO:0000259" key="1">
    <source>
        <dbReference type="SMART" id="SM00897"/>
    </source>
</evidence>
<reference evidence="3 4" key="1">
    <citation type="submission" date="2018-05" db="EMBL/GenBank/DDBJ databases">
        <title>Leucothrix arctica sp. nov., isolated from Arctic seawater.</title>
        <authorList>
            <person name="Choi A."/>
            <person name="Baek K."/>
        </authorList>
    </citation>
    <scope>NUCLEOTIDE SEQUENCE [LARGE SCALE GENOMIC DNA]</scope>
    <source>
        <strain evidence="3 4">JCM 18388</strain>
    </source>
</reference>
<keyword evidence="4" id="KW-1185">Reference proteome</keyword>
<protein>
    <recommendedName>
        <fullName evidence="5">FIST domain-containing protein</fullName>
    </recommendedName>
</protein>
<name>A0A317CC32_9GAMM</name>